<dbReference type="EC" id="3.1.1.29" evidence="1 8"/>
<evidence type="ECO:0000313" key="11">
    <source>
        <dbReference type="EMBL" id="MDK7187783.1"/>
    </source>
</evidence>
<sequence length="188" mass="21233">MKLIVGLGNPGEQYYKTRHNIGFSVIDQILSDNQLMMDKQKFNADYTIWRLAEDKVFLVKPYTYMNNSGEAVLPLMSYFNLSADDLCVVYDDMDLALGRLRLRTKGSAGGHNGMKSMINLLGTSEFKRIRIGIGHPEGPYKVVDHVLSAFTPSEQLLVDQSVDKAVQAIDDWVQGASFEEVMKEYNQK</sequence>
<dbReference type="GO" id="GO:0005737">
    <property type="term" value="C:cytoplasm"/>
    <property type="evidence" value="ECO:0007669"/>
    <property type="project" value="UniProtKB-SubCell"/>
</dbReference>
<dbReference type="PROSITE" id="PS01196">
    <property type="entry name" value="PEPT_TRNA_HYDROL_2"/>
    <property type="match status" value="1"/>
</dbReference>
<feature type="binding site" evidence="8">
    <location>
        <position position="66"/>
    </location>
    <ligand>
        <name>tRNA</name>
        <dbReference type="ChEBI" id="CHEBI:17843"/>
    </ligand>
</feature>
<dbReference type="NCBIfam" id="TIGR00447">
    <property type="entry name" value="pth"/>
    <property type="match status" value="1"/>
</dbReference>
<comment type="catalytic activity">
    <reaction evidence="6 8 9">
        <text>an N-acyl-L-alpha-aminoacyl-tRNA + H2O = an N-acyl-L-amino acid + a tRNA + H(+)</text>
        <dbReference type="Rhea" id="RHEA:54448"/>
        <dbReference type="Rhea" id="RHEA-COMP:10123"/>
        <dbReference type="Rhea" id="RHEA-COMP:13883"/>
        <dbReference type="ChEBI" id="CHEBI:15377"/>
        <dbReference type="ChEBI" id="CHEBI:15378"/>
        <dbReference type="ChEBI" id="CHEBI:59874"/>
        <dbReference type="ChEBI" id="CHEBI:78442"/>
        <dbReference type="ChEBI" id="CHEBI:138191"/>
        <dbReference type="EC" id="3.1.1.29"/>
    </reaction>
</comment>
<comment type="function">
    <text evidence="8">Hydrolyzes ribosome-free peptidyl-tRNAs (with 1 or more amino acids incorporated), which drop off the ribosome during protein synthesis, or as a result of ribosome stalling.</text>
</comment>
<feature type="active site" description="Proton acceptor" evidence="8">
    <location>
        <position position="19"/>
    </location>
</feature>
<evidence type="ECO:0000313" key="12">
    <source>
        <dbReference type="Proteomes" id="UP001229251"/>
    </source>
</evidence>
<evidence type="ECO:0000256" key="5">
    <source>
        <dbReference type="ARBA" id="ARBA00038063"/>
    </source>
</evidence>
<dbReference type="CDD" id="cd00462">
    <property type="entry name" value="PTH"/>
    <property type="match status" value="1"/>
</dbReference>
<comment type="subunit">
    <text evidence="8">Monomer.</text>
</comment>
<feature type="site" description="Discriminates between blocked and unblocked aminoacyl-tRNA" evidence="8">
    <location>
        <position position="9"/>
    </location>
</feature>
<comment type="function">
    <text evidence="8">Catalyzes the release of premature peptidyl moieties from peptidyl-tRNA molecules trapped in stalled 50S ribosomal subunits, and thus maintains levels of free tRNAs and 50S ribosomes.</text>
</comment>
<dbReference type="GO" id="GO:0006515">
    <property type="term" value="P:protein quality control for misfolded or incompletely synthesized proteins"/>
    <property type="evidence" value="ECO:0007669"/>
    <property type="project" value="UniProtKB-UniRule"/>
</dbReference>
<feature type="binding site" evidence="8">
    <location>
        <position position="64"/>
    </location>
    <ligand>
        <name>tRNA</name>
        <dbReference type="ChEBI" id="CHEBI:17843"/>
    </ligand>
</feature>
<dbReference type="GO" id="GO:0000049">
    <property type="term" value="F:tRNA binding"/>
    <property type="evidence" value="ECO:0007669"/>
    <property type="project" value="UniProtKB-UniRule"/>
</dbReference>
<dbReference type="HAMAP" id="MF_00083">
    <property type="entry name" value="Pept_tRNA_hydro_bact"/>
    <property type="match status" value="1"/>
</dbReference>
<keyword evidence="8" id="KW-0963">Cytoplasm</keyword>
<evidence type="ECO:0000256" key="4">
    <source>
        <dbReference type="ARBA" id="ARBA00022884"/>
    </source>
</evidence>
<dbReference type="InterPro" id="IPR018171">
    <property type="entry name" value="Pept_tRNA_hydro_CS"/>
</dbReference>
<gene>
    <name evidence="8 11" type="primary">pth</name>
    <name evidence="11" type="ORF">QP433_07300</name>
</gene>
<comment type="subcellular location">
    <subcellularLocation>
        <location evidence="8">Cytoplasm</location>
    </subcellularLocation>
</comment>
<keyword evidence="4 8" id="KW-0694">RNA-binding</keyword>
<evidence type="ECO:0000256" key="1">
    <source>
        <dbReference type="ARBA" id="ARBA00013260"/>
    </source>
</evidence>
<evidence type="ECO:0000256" key="10">
    <source>
        <dbReference type="RuleBase" id="RU004320"/>
    </source>
</evidence>
<protein>
    <recommendedName>
        <fullName evidence="7 8">Peptidyl-tRNA hydrolase</fullName>
        <shortName evidence="8">Pth</shortName>
        <ecNumber evidence="1 8">3.1.1.29</ecNumber>
    </recommendedName>
</protein>
<keyword evidence="2 8" id="KW-0820">tRNA-binding</keyword>
<dbReference type="RefSeq" id="WP_285066215.1">
    <property type="nucleotide sequence ID" value="NZ_JASOOE010000014.1"/>
</dbReference>
<dbReference type="InterPro" id="IPR036416">
    <property type="entry name" value="Pept_tRNA_hydro_sf"/>
</dbReference>
<evidence type="ECO:0000256" key="9">
    <source>
        <dbReference type="RuleBase" id="RU000673"/>
    </source>
</evidence>
<evidence type="ECO:0000256" key="7">
    <source>
        <dbReference type="ARBA" id="ARBA00050038"/>
    </source>
</evidence>
<feature type="binding site" evidence="8">
    <location>
        <position position="112"/>
    </location>
    <ligand>
        <name>tRNA</name>
        <dbReference type="ChEBI" id="CHEBI:17843"/>
    </ligand>
</feature>
<evidence type="ECO:0000256" key="2">
    <source>
        <dbReference type="ARBA" id="ARBA00022555"/>
    </source>
</evidence>
<evidence type="ECO:0000256" key="6">
    <source>
        <dbReference type="ARBA" id="ARBA00048707"/>
    </source>
</evidence>
<comment type="caution">
    <text evidence="11">The sequence shown here is derived from an EMBL/GenBank/DDBJ whole genome shotgun (WGS) entry which is preliminary data.</text>
</comment>
<reference evidence="11" key="1">
    <citation type="submission" date="2023-05" db="EMBL/GenBank/DDBJ databases">
        <title>Cataloging the Phylogenetic Diversity of Human Bladder Bacteria.</title>
        <authorList>
            <person name="Du J."/>
        </authorList>
    </citation>
    <scope>NUCLEOTIDE SEQUENCE</scope>
    <source>
        <strain evidence="11">UMB1231</strain>
    </source>
</reference>
<organism evidence="11 12">
    <name type="scientific">Facklamia hominis</name>
    <dbReference type="NCBI Taxonomy" id="178214"/>
    <lineage>
        <taxon>Bacteria</taxon>
        <taxon>Bacillati</taxon>
        <taxon>Bacillota</taxon>
        <taxon>Bacilli</taxon>
        <taxon>Lactobacillales</taxon>
        <taxon>Aerococcaceae</taxon>
        <taxon>Facklamia</taxon>
    </lineage>
</organism>
<dbReference type="InterPro" id="IPR001328">
    <property type="entry name" value="Pept_tRNA_hydro"/>
</dbReference>
<dbReference type="EMBL" id="JASOOE010000014">
    <property type="protein sequence ID" value="MDK7187783.1"/>
    <property type="molecule type" value="Genomic_DNA"/>
</dbReference>
<dbReference type="PANTHER" id="PTHR17224:SF1">
    <property type="entry name" value="PEPTIDYL-TRNA HYDROLASE"/>
    <property type="match status" value="1"/>
</dbReference>
<name>A0AAJ1Q6Z2_9LACT</name>
<keyword evidence="3 8" id="KW-0378">Hydrolase</keyword>
<dbReference type="GO" id="GO:0004045">
    <property type="term" value="F:peptidyl-tRNA hydrolase activity"/>
    <property type="evidence" value="ECO:0007669"/>
    <property type="project" value="UniProtKB-UniRule"/>
</dbReference>
<dbReference type="PANTHER" id="PTHR17224">
    <property type="entry name" value="PEPTIDYL-TRNA HYDROLASE"/>
    <property type="match status" value="1"/>
</dbReference>
<accession>A0AAJ1Q6Z2</accession>
<dbReference type="Proteomes" id="UP001229251">
    <property type="component" value="Unassembled WGS sequence"/>
</dbReference>
<dbReference type="SUPFAM" id="SSF53178">
    <property type="entry name" value="Peptidyl-tRNA hydrolase-like"/>
    <property type="match status" value="1"/>
</dbReference>
<comment type="similarity">
    <text evidence="5 8 10">Belongs to the PTH family.</text>
</comment>
<proteinExistence type="inferred from homology"/>
<evidence type="ECO:0000256" key="8">
    <source>
        <dbReference type="HAMAP-Rule" id="MF_00083"/>
    </source>
</evidence>
<feature type="binding site" evidence="8">
    <location>
        <position position="14"/>
    </location>
    <ligand>
        <name>tRNA</name>
        <dbReference type="ChEBI" id="CHEBI:17843"/>
    </ligand>
</feature>
<evidence type="ECO:0000256" key="3">
    <source>
        <dbReference type="ARBA" id="ARBA00022801"/>
    </source>
</evidence>
<feature type="site" description="Stabilizes the basic form of H active site to accept a proton" evidence="8">
    <location>
        <position position="91"/>
    </location>
</feature>
<dbReference type="Gene3D" id="3.40.50.1470">
    <property type="entry name" value="Peptidyl-tRNA hydrolase"/>
    <property type="match status" value="1"/>
</dbReference>
<dbReference type="GO" id="GO:0072344">
    <property type="term" value="P:rescue of stalled ribosome"/>
    <property type="evidence" value="ECO:0007669"/>
    <property type="project" value="UniProtKB-UniRule"/>
</dbReference>
<dbReference type="PROSITE" id="PS01195">
    <property type="entry name" value="PEPT_TRNA_HYDROL_1"/>
    <property type="match status" value="1"/>
</dbReference>
<dbReference type="Pfam" id="PF01195">
    <property type="entry name" value="Pept_tRNA_hydro"/>
    <property type="match status" value="1"/>
</dbReference>
<dbReference type="AlphaFoldDB" id="A0AAJ1Q6Z2"/>
<dbReference type="FunFam" id="3.40.50.1470:FF:000001">
    <property type="entry name" value="Peptidyl-tRNA hydrolase"/>
    <property type="match status" value="1"/>
</dbReference>